<dbReference type="Proteomes" id="UP000248961">
    <property type="component" value="Unassembled WGS sequence"/>
</dbReference>
<name>A0A395HTD5_ASPHC</name>
<evidence type="ECO:0000313" key="4">
    <source>
        <dbReference type="Proteomes" id="UP000248961"/>
    </source>
</evidence>
<keyword evidence="1" id="KW-0175">Coiled coil</keyword>
<feature type="region of interest" description="Disordered" evidence="2">
    <location>
        <begin position="1"/>
        <end position="58"/>
    </location>
</feature>
<reference evidence="3 4" key="1">
    <citation type="submission" date="2018-02" db="EMBL/GenBank/DDBJ databases">
        <title>The genomes of Aspergillus section Nigri reveals drivers in fungal speciation.</title>
        <authorList>
            <consortium name="DOE Joint Genome Institute"/>
            <person name="Vesth T.C."/>
            <person name="Nybo J."/>
            <person name="Theobald S."/>
            <person name="Brandl J."/>
            <person name="Frisvad J.C."/>
            <person name="Nielsen K.F."/>
            <person name="Lyhne E.K."/>
            <person name="Kogle M.E."/>
            <person name="Kuo A."/>
            <person name="Riley R."/>
            <person name="Clum A."/>
            <person name="Nolan M."/>
            <person name="Lipzen A."/>
            <person name="Salamov A."/>
            <person name="Henrissat B."/>
            <person name="Wiebenga A."/>
            <person name="De vries R.P."/>
            <person name="Grigoriev I.V."/>
            <person name="Mortensen U.H."/>
            <person name="Andersen M.R."/>
            <person name="Baker S.E."/>
        </authorList>
    </citation>
    <scope>NUCLEOTIDE SEQUENCE [LARGE SCALE GENOMIC DNA]</scope>
    <source>
        <strain evidence="3 4">CBS 101889</strain>
    </source>
</reference>
<accession>A0A395HTD5</accession>
<dbReference type="GeneID" id="37203419"/>
<evidence type="ECO:0000256" key="2">
    <source>
        <dbReference type="SAM" id="MobiDB-lite"/>
    </source>
</evidence>
<proteinExistence type="predicted"/>
<dbReference type="OrthoDB" id="4509593at2759"/>
<keyword evidence="4" id="KW-1185">Reference proteome</keyword>
<sequence length="187" mass="20747">MPVARPPPKNAHKHLSAPYPSANPASNQHAQAVVPESTGDNLRSGSHVNEKAQGHVSQTAARSWVAAAREILKAGDTAQKQEYGEQAAHQTQIQHIHLKLENLALETKELVTSLDQLTRDIKRQRAKLERLCKDLKMANTEISPKTYNAVWKAYRAAVYALLDAHKDDEEGCAMVKKELEALDDVHH</sequence>
<feature type="compositionally biased region" description="Polar residues" evidence="2">
    <location>
        <begin position="38"/>
        <end position="47"/>
    </location>
</feature>
<evidence type="ECO:0000256" key="1">
    <source>
        <dbReference type="SAM" id="Coils"/>
    </source>
</evidence>
<protein>
    <submittedName>
        <fullName evidence="3">Uncharacterized protein</fullName>
    </submittedName>
</protein>
<dbReference type="AlphaFoldDB" id="A0A395HTD5"/>
<gene>
    <name evidence="3" type="ORF">BO97DRAFT_455060</name>
</gene>
<organism evidence="3 4">
    <name type="scientific">Aspergillus homomorphus (strain CBS 101889)</name>
    <dbReference type="NCBI Taxonomy" id="1450537"/>
    <lineage>
        <taxon>Eukaryota</taxon>
        <taxon>Fungi</taxon>
        <taxon>Dikarya</taxon>
        <taxon>Ascomycota</taxon>
        <taxon>Pezizomycotina</taxon>
        <taxon>Eurotiomycetes</taxon>
        <taxon>Eurotiomycetidae</taxon>
        <taxon>Eurotiales</taxon>
        <taxon>Aspergillaceae</taxon>
        <taxon>Aspergillus</taxon>
        <taxon>Aspergillus subgen. Circumdati</taxon>
    </lineage>
</organism>
<dbReference type="EMBL" id="KZ824293">
    <property type="protein sequence ID" value="RAL10673.1"/>
    <property type="molecule type" value="Genomic_DNA"/>
</dbReference>
<dbReference type="RefSeq" id="XP_025549827.1">
    <property type="nucleotide sequence ID" value="XM_025699130.1"/>
</dbReference>
<feature type="coiled-coil region" evidence="1">
    <location>
        <begin position="100"/>
        <end position="141"/>
    </location>
</feature>
<dbReference type="VEuPathDB" id="FungiDB:BO97DRAFT_455060"/>
<evidence type="ECO:0000313" key="3">
    <source>
        <dbReference type="EMBL" id="RAL10673.1"/>
    </source>
</evidence>